<dbReference type="PANTHER" id="PTHR33198">
    <property type="entry name" value="ANK_REP_REGION DOMAIN-CONTAINING PROTEIN-RELATED"/>
    <property type="match status" value="1"/>
</dbReference>
<feature type="compositionally biased region" description="Polar residues" evidence="1">
    <location>
        <begin position="82"/>
        <end position="100"/>
    </location>
</feature>
<feature type="region of interest" description="Disordered" evidence="1">
    <location>
        <begin position="76"/>
        <end position="106"/>
    </location>
</feature>
<reference evidence="2" key="1">
    <citation type="submission" date="2023-10" db="EMBL/GenBank/DDBJ databases">
        <title>Genome assemblies of two species of porcelain crab, Petrolisthes cinctipes and Petrolisthes manimaculis (Anomura: Porcellanidae).</title>
        <authorList>
            <person name="Angst P."/>
        </authorList>
    </citation>
    <scope>NUCLEOTIDE SEQUENCE</scope>
    <source>
        <strain evidence="2">PB745_01</strain>
        <tissue evidence="2">Gill</tissue>
    </source>
</reference>
<feature type="compositionally biased region" description="Basic and acidic residues" evidence="1">
    <location>
        <begin position="1"/>
        <end position="11"/>
    </location>
</feature>
<evidence type="ECO:0000313" key="2">
    <source>
        <dbReference type="EMBL" id="KAK3895691.1"/>
    </source>
</evidence>
<dbReference type="Proteomes" id="UP001286313">
    <property type="component" value="Unassembled WGS sequence"/>
</dbReference>
<organism evidence="2 3">
    <name type="scientific">Petrolisthes cinctipes</name>
    <name type="common">Flat porcelain crab</name>
    <dbReference type="NCBI Taxonomy" id="88211"/>
    <lineage>
        <taxon>Eukaryota</taxon>
        <taxon>Metazoa</taxon>
        <taxon>Ecdysozoa</taxon>
        <taxon>Arthropoda</taxon>
        <taxon>Crustacea</taxon>
        <taxon>Multicrustacea</taxon>
        <taxon>Malacostraca</taxon>
        <taxon>Eumalacostraca</taxon>
        <taxon>Eucarida</taxon>
        <taxon>Decapoda</taxon>
        <taxon>Pleocyemata</taxon>
        <taxon>Anomura</taxon>
        <taxon>Galatheoidea</taxon>
        <taxon>Porcellanidae</taxon>
        <taxon>Petrolisthes</taxon>
    </lineage>
</organism>
<name>A0AAE1GPE6_PETCI</name>
<evidence type="ECO:0000256" key="1">
    <source>
        <dbReference type="SAM" id="MobiDB-lite"/>
    </source>
</evidence>
<feature type="region of interest" description="Disordered" evidence="1">
    <location>
        <begin position="1"/>
        <end position="29"/>
    </location>
</feature>
<protein>
    <submittedName>
        <fullName evidence="2">Uncharacterized protein</fullName>
    </submittedName>
</protein>
<dbReference type="PANTHER" id="PTHR33198:SF8">
    <property type="entry name" value="CCHC-TYPE DOMAIN-CONTAINING PROTEIN"/>
    <property type="match status" value="1"/>
</dbReference>
<accession>A0AAE1GPE6</accession>
<dbReference type="AlphaFoldDB" id="A0AAE1GPE6"/>
<keyword evidence="3" id="KW-1185">Reference proteome</keyword>
<comment type="caution">
    <text evidence="2">The sequence shown here is derived from an EMBL/GenBank/DDBJ whole genome shotgun (WGS) entry which is preliminary data.</text>
</comment>
<evidence type="ECO:0000313" key="3">
    <source>
        <dbReference type="Proteomes" id="UP001286313"/>
    </source>
</evidence>
<proteinExistence type="predicted"/>
<dbReference type="EMBL" id="JAWQEG010000033">
    <property type="protein sequence ID" value="KAK3895691.1"/>
    <property type="molecule type" value="Genomic_DNA"/>
</dbReference>
<sequence>MPKQKKLDQEVAPHSPTTPPVTPRVQAQAVGESHDVIIQMLQLFRDECEQKQQEDMMRREAEEQLFNQLVAALGGKPVEQGGASSPTSNPDPVSPSTPTASIPLPKATVIPPHALSQDATLQTFKEWKQQWEDYAVMVDLHKHSQTKQLIQLRSCLSPEMRRTLEVGLGVLHGRLEEHVNGQWSEALRRLSFSRCRRAEGEKFKDFYARLKRAADEIDLFKADDLGCVETQMKHAVLIGIRNEETKQFLLELPTNVTLDSVLTLRR</sequence>
<gene>
    <name evidence="2" type="ORF">Pcinc_000614</name>
</gene>